<dbReference type="Pfam" id="PF03441">
    <property type="entry name" value="FAD_binding_7"/>
    <property type="match status" value="1"/>
</dbReference>
<dbReference type="RefSeq" id="WP_343894818.1">
    <property type="nucleotide sequence ID" value="NZ_BAAAFZ010000019.1"/>
</dbReference>
<evidence type="ECO:0000313" key="6">
    <source>
        <dbReference type="EMBL" id="GAA0579342.1"/>
    </source>
</evidence>
<dbReference type="SUPFAM" id="SSF48173">
    <property type="entry name" value="Cryptochrome/photolyase FAD-binding domain"/>
    <property type="match status" value="1"/>
</dbReference>
<evidence type="ECO:0000313" key="7">
    <source>
        <dbReference type="Proteomes" id="UP001501588"/>
    </source>
</evidence>
<dbReference type="Gene3D" id="1.10.579.10">
    <property type="entry name" value="DNA Cyclobutane Dipyrimidine Photolyase, subunit A, domain 3"/>
    <property type="match status" value="1"/>
</dbReference>
<dbReference type="InterPro" id="IPR036134">
    <property type="entry name" value="Crypto/Photolyase_FAD-like_sf"/>
</dbReference>
<feature type="domain" description="Cryptochrome/DNA photolyase FAD-binding" evidence="5">
    <location>
        <begin position="76"/>
        <end position="222"/>
    </location>
</feature>
<evidence type="ECO:0000256" key="2">
    <source>
        <dbReference type="ARBA" id="ARBA00022630"/>
    </source>
</evidence>
<dbReference type="Proteomes" id="UP001501588">
    <property type="component" value="Unassembled WGS sequence"/>
</dbReference>
<dbReference type="InterPro" id="IPR002081">
    <property type="entry name" value="Cryptochrome/DNA_photolyase_1"/>
</dbReference>
<keyword evidence="3" id="KW-0274">FAD</keyword>
<name>A0ABN1F0R6_9PROT</name>
<evidence type="ECO:0000256" key="3">
    <source>
        <dbReference type="ARBA" id="ARBA00022827"/>
    </source>
</evidence>
<evidence type="ECO:0000256" key="4">
    <source>
        <dbReference type="SAM" id="MobiDB-lite"/>
    </source>
</evidence>
<comment type="cofactor">
    <cofactor evidence="1">
        <name>FAD</name>
        <dbReference type="ChEBI" id="CHEBI:57692"/>
    </cofactor>
</comment>
<dbReference type="EMBL" id="BAAAFZ010000019">
    <property type="protein sequence ID" value="GAA0579342.1"/>
    <property type="molecule type" value="Genomic_DNA"/>
</dbReference>
<accession>A0ABN1F0R6</accession>
<sequence length="398" mass="42867">MPQFTPTREAGLARLGAVAAALGRDYAAGRNTDRGPDAPEPSTSALSPWLRHGLVLEEEAMRAALAAHGAQEAGKFVEEVAWRAYFKGWLEGRPAVWDAYRAQARRERDRLAAESGLRRVHDDACAGRTGIGCFDDWAREVVGRGWLHNHARMWFASIWIFTLRLPWSLGAEFFLRHLLDGDPASNTLSWRWVGGLHTRGKHYVARAENIARYTDGRYDPAGQLDEDPTPLPPDDDVPPHRFSPPAAPRPEGRVALLLHEDDLALDGFDLGGMEVSAVAGFSARADTALGGCAGPVAAFARDGLEDALRRAEGRFGVPASRLDADALAGWTDLPVVTPYAPVGPAAAALAGAEAAGLPPLHRLLRPWHAAAWPHAGRGFFQVRARLPGLLAEAGIAAA</sequence>
<gene>
    <name evidence="6" type="ORF">GCM10009416_17180</name>
</gene>
<comment type="caution">
    <text evidence="6">The sequence shown here is derived from an EMBL/GenBank/DDBJ whole genome shotgun (WGS) entry which is preliminary data.</text>
</comment>
<reference evidence="6 7" key="1">
    <citation type="journal article" date="2019" name="Int. J. Syst. Evol. Microbiol.">
        <title>The Global Catalogue of Microorganisms (GCM) 10K type strain sequencing project: providing services to taxonomists for standard genome sequencing and annotation.</title>
        <authorList>
            <consortium name="The Broad Institute Genomics Platform"/>
            <consortium name="The Broad Institute Genome Sequencing Center for Infectious Disease"/>
            <person name="Wu L."/>
            <person name="Ma J."/>
        </authorList>
    </citation>
    <scope>NUCLEOTIDE SEQUENCE [LARGE SCALE GENOMIC DNA]</scope>
    <source>
        <strain evidence="6 7">JCM 9933</strain>
    </source>
</reference>
<feature type="compositionally biased region" description="Acidic residues" evidence="4">
    <location>
        <begin position="224"/>
        <end position="236"/>
    </location>
</feature>
<protein>
    <recommendedName>
        <fullName evidence="5">Cryptochrome/DNA photolyase FAD-binding domain-containing protein</fullName>
    </recommendedName>
</protein>
<keyword evidence="2" id="KW-0285">Flavoprotein</keyword>
<keyword evidence="7" id="KW-1185">Reference proteome</keyword>
<evidence type="ECO:0000256" key="1">
    <source>
        <dbReference type="ARBA" id="ARBA00001974"/>
    </source>
</evidence>
<dbReference type="Gene3D" id="1.25.40.80">
    <property type="match status" value="1"/>
</dbReference>
<dbReference type="InterPro" id="IPR005101">
    <property type="entry name" value="Cryptochr/Photolyase_FAD-bd"/>
</dbReference>
<proteinExistence type="predicted"/>
<dbReference type="PANTHER" id="PTHR11455">
    <property type="entry name" value="CRYPTOCHROME"/>
    <property type="match status" value="1"/>
</dbReference>
<evidence type="ECO:0000259" key="5">
    <source>
        <dbReference type="Pfam" id="PF03441"/>
    </source>
</evidence>
<dbReference type="PANTHER" id="PTHR11455:SF9">
    <property type="entry name" value="CRYPTOCHROME CIRCADIAN CLOCK 5 ISOFORM X1"/>
    <property type="match status" value="1"/>
</dbReference>
<feature type="region of interest" description="Disordered" evidence="4">
    <location>
        <begin position="217"/>
        <end position="246"/>
    </location>
</feature>
<organism evidence="6 7">
    <name type="scientific">Craurococcus roseus</name>
    <dbReference type="NCBI Taxonomy" id="77585"/>
    <lineage>
        <taxon>Bacteria</taxon>
        <taxon>Pseudomonadati</taxon>
        <taxon>Pseudomonadota</taxon>
        <taxon>Alphaproteobacteria</taxon>
        <taxon>Acetobacterales</taxon>
        <taxon>Acetobacteraceae</taxon>
        <taxon>Craurococcus</taxon>
    </lineage>
</organism>